<dbReference type="InterPro" id="IPR035992">
    <property type="entry name" value="Ricin_B-like_lectins"/>
</dbReference>
<evidence type="ECO:0000256" key="8">
    <source>
        <dbReference type="SAM" id="SignalP"/>
    </source>
</evidence>
<dbReference type="InterPro" id="IPR041233">
    <property type="entry name" value="Melibiase_C"/>
</dbReference>
<evidence type="ECO:0000259" key="9">
    <source>
        <dbReference type="Pfam" id="PF17801"/>
    </source>
</evidence>
<feature type="chain" id="PRO_5042140067" description="Alpha-galactosidase" evidence="8">
    <location>
        <begin position="31"/>
        <end position="638"/>
    </location>
</feature>
<name>A0AAD8RFU4_LOLMU</name>
<dbReference type="AlphaFoldDB" id="A0AAD8RFU4"/>
<dbReference type="SUPFAM" id="SSF50370">
    <property type="entry name" value="Ricin B-like lectins"/>
    <property type="match status" value="1"/>
</dbReference>
<feature type="signal peptide" evidence="8">
    <location>
        <begin position="1"/>
        <end position="30"/>
    </location>
</feature>
<dbReference type="PANTHER" id="PTHR11452:SF76">
    <property type="entry name" value="MELIBIASE A"/>
    <property type="match status" value="1"/>
</dbReference>
<feature type="domain" description="Alpha galactosidase C-terminal" evidence="9">
    <location>
        <begin position="556"/>
        <end position="635"/>
    </location>
</feature>
<comment type="catalytic activity">
    <reaction evidence="1 7">
        <text>Hydrolysis of terminal, non-reducing alpha-D-galactose residues in alpha-D-galactosides, including galactose oligosaccharides, galactomannans and galactolipids.</text>
        <dbReference type="EC" id="3.2.1.22"/>
    </reaction>
</comment>
<dbReference type="Pfam" id="PF16499">
    <property type="entry name" value="Melibiase_2"/>
    <property type="match status" value="1"/>
</dbReference>
<dbReference type="Gene3D" id="3.20.20.70">
    <property type="entry name" value="Aldolase class I"/>
    <property type="match status" value="1"/>
</dbReference>
<evidence type="ECO:0000256" key="2">
    <source>
        <dbReference type="ARBA" id="ARBA00009743"/>
    </source>
</evidence>
<dbReference type="Proteomes" id="UP001231189">
    <property type="component" value="Unassembled WGS sequence"/>
</dbReference>
<evidence type="ECO:0000256" key="7">
    <source>
        <dbReference type="RuleBase" id="RU361168"/>
    </source>
</evidence>
<accession>A0AAD8RFU4</accession>
<evidence type="ECO:0000313" key="10">
    <source>
        <dbReference type="EMBL" id="KAK1619434.1"/>
    </source>
</evidence>
<dbReference type="SUPFAM" id="SSF51445">
    <property type="entry name" value="(Trans)glycosidases"/>
    <property type="match status" value="1"/>
</dbReference>
<dbReference type="PANTHER" id="PTHR11452">
    <property type="entry name" value="ALPHA-GALACTOSIDASE/ALPHA-N-ACETYLGALACTOSAMINIDASE"/>
    <property type="match status" value="1"/>
</dbReference>
<dbReference type="GO" id="GO:0000272">
    <property type="term" value="P:polysaccharide catabolic process"/>
    <property type="evidence" value="ECO:0007669"/>
    <property type="project" value="UniProtKB-ARBA"/>
</dbReference>
<evidence type="ECO:0000256" key="5">
    <source>
        <dbReference type="ARBA" id="ARBA00022801"/>
    </source>
</evidence>
<evidence type="ECO:0000256" key="3">
    <source>
        <dbReference type="ARBA" id="ARBA00012755"/>
    </source>
</evidence>
<dbReference type="EC" id="3.2.1.22" evidence="3 7"/>
<dbReference type="CDD" id="cd14792">
    <property type="entry name" value="GH27"/>
    <property type="match status" value="1"/>
</dbReference>
<dbReference type="InterPro" id="IPR017853">
    <property type="entry name" value="GH"/>
</dbReference>
<keyword evidence="7" id="KW-1015">Disulfide bond</keyword>
<evidence type="ECO:0000256" key="4">
    <source>
        <dbReference type="ARBA" id="ARBA00022729"/>
    </source>
</evidence>
<gene>
    <name evidence="10" type="ORF">QYE76_024951</name>
</gene>
<keyword evidence="11" id="KW-1185">Reference proteome</keyword>
<dbReference type="SUPFAM" id="SSF51011">
    <property type="entry name" value="Glycosyl hydrolase domain"/>
    <property type="match status" value="1"/>
</dbReference>
<comment type="similarity">
    <text evidence="2 7">Belongs to the glycosyl hydrolase 27 family.</text>
</comment>
<evidence type="ECO:0000256" key="6">
    <source>
        <dbReference type="ARBA" id="ARBA00023295"/>
    </source>
</evidence>
<dbReference type="EMBL" id="JAUUTY010000006">
    <property type="protein sequence ID" value="KAK1619434.1"/>
    <property type="molecule type" value="Genomic_DNA"/>
</dbReference>
<dbReference type="InterPro" id="IPR013785">
    <property type="entry name" value="Aldolase_TIM"/>
</dbReference>
<evidence type="ECO:0000256" key="1">
    <source>
        <dbReference type="ARBA" id="ARBA00001255"/>
    </source>
</evidence>
<keyword evidence="4 8" id="KW-0732">Signal</keyword>
<keyword evidence="6 7" id="KW-0326">Glycosidase</keyword>
<dbReference type="InterPro" id="IPR013780">
    <property type="entry name" value="Glyco_hydro_b"/>
</dbReference>
<dbReference type="InterPro" id="IPR002241">
    <property type="entry name" value="Glyco_hydro_27"/>
</dbReference>
<dbReference type="PRINTS" id="PR00740">
    <property type="entry name" value="GLHYDRLASE27"/>
</dbReference>
<protein>
    <recommendedName>
        <fullName evidence="3 7">Alpha-galactosidase</fullName>
        <ecNumber evidence="3 7">3.2.1.22</ecNumber>
    </recommendedName>
    <alternativeName>
        <fullName evidence="7">Melibiase</fullName>
    </alternativeName>
</protein>
<sequence>MNQLGAPSQWRRHLCLALALFLCLWGRCCGAEDAQLAMLPPRGWNSYDSFSWTIDEAAFLHNAQIMADKMLPHGYQYAVIDFLWYRKNVNGSSTNSYGFDNIDQWGRPFPDPDRFPSSKGGKGFKQIADKVHAMGLKFGIHLMNGINTQAVNTSTPILDIGTGNAYVEDGRQWTASDIGLTHRTCAWMSKGFMSVNTDMGAGRAFLRSLYRQYAEWGVDFVKVDCIFGTDYSPKEIVAVSEVLKELERPVVLSISPGTKVTPSLAENITRHVDMYRITGDDWDSWKDVLPHFDVARSFADAKKIGATGLQGRSWPDLDMLPFGRLTNAGVREGPHRSTNLTFDEQRTQMLLWSMAKSPLMYGGDLRHLDDDTFNLITHPTLLKINHHSKNNKKFNYIQSERTSKSDEQFSGSNSVDQTNNDGLVIGLSTCSDESARGWHSSSEDHICRSYKTKNGNASFCISKAKLLPTSDGITLRNEENQAKFRLAGIDNDAGCLDASVSPWQASSASRTPMFSTCEGHAKQVWELTEKGHLVSSYSGLCATVESNKEGERKTSGAQAWIATGNKGEIYVAFFNIDTVSRKIAVRVADLEKSVGIKLTRKHLCSCTEVWSGKSRSLLKGDISAVVSSHGSMLFEIQC</sequence>
<organism evidence="10 11">
    <name type="scientific">Lolium multiflorum</name>
    <name type="common">Italian ryegrass</name>
    <name type="synonym">Lolium perenne subsp. multiflorum</name>
    <dbReference type="NCBI Taxonomy" id="4521"/>
    <lineage>
        <taxon>Eukaryota</taxon>
        <taxon>Viridiplantae</taxon>
        <taxon>Streptophyta</taxon>
        <taxon>Embryophyta</taxon>
        <taxon>Tracheophyta</taxon>
        <taxon>Spermatophyta</taxon>
        <taxon>Magnoliopsida</taxon>
        <taxon>Liliopsida</taxon>
        <taxon>Poales</taxon>
        <taxon>Poaceae</taxon>
        <taxon>BOP clade</taxon>
        <taxon>Pooideae</taxon>
        <taxon>Poodae</taxon>
        <taxon>Poeae</taxon>
        <taxon>Poeae Chloroplast Group 2 (Poeae type)</taxon>
        <taxon>Loliodinae</taxon>
        <taxon>Loliinae</taxon>
        <taxon>Lolium</taxon>
    </lineage>
</organism>
<dbReference type="GO" id="GO:0004557">
    <property type="term" value="F:alpha-galactosidase activity"/>
    <property type="evidence" value="ECO:0007669"/>
    <property type="project" value="UniProtKB-EC"/>
</dbReference>
<reference evidence="10" key="1">
    <citation type="submission" date="2023-07" db="EMBL/GenBank/DDBJ databases">
        <title>A chromosome-level genome assembly of Lolium multiflorum.</title>
        <authorList>
            <person name="Chen Y."/>
            <person name="Copetti D."/>
            <person name="Kolliker R."/>
            <person name="Studer B."/>
        </authorList>
    </citation>
    <scope>NUCLEOTIDE SEQUENCE</scope>
    <source>
        <strain evidence="10">02402/16</strain>
        <tissue evidence="10">Leaf</tissue>
    </source>
</reference>
<keyword evidence="5 7" id="KW-0378">Hydrolase</keyword>
<dbReference type="Gene3D" id="2.60.40.1180">
    <property type="entry name" value="Golgi alpha-mannosidase II"/>
    <property type="match status" value="1"/>
</dbReference>
<comment type="caution">
    <text evidence="10">The sequence shown here is derived from an EMBL/GenBank/DDBJ whole genome shotgun (WGS) entry which is preliminary data.</text>
</comment>
<dbReference type="Pfam" id="PF17801">
    <property type="entry name" value="Melibiase_C"/>
    <property type="match status" value="1"/>
</dbReference>
<proteinExistence type="inferred from homology"/>
<evidence type="ECO:0000313" key="11">
    <source>
        <dbReference type="Proteomes" id="UP001231189"/>
    </source>
</evidence>